<dbReference type="GO" id="GO:0005634">
    <property type="term" value="C:nucleus"/>
    <property type="evidence" value="ECO:0007669"/>
    <property type="project" value="TreeGrafter"/>
</dbReference>
<dbReference type="RefSeq" id="XP_020831842.1">
    <property type="nucleotide sequence ID" value="XM_020976183.1"/>
</dbReference>
<evidence type="ECO:0000313" key="4">
    <source>
        <dbReference type="RefSeq" id="XP_020831843.1"/>
    </source>
</evidence>
<gene>
    <name evidence="3 4" type="primary">LOC110200782</name>
</gene>
<dbReference type="PANTHER" id="PTHR14389">
    <property type="entry name" value="SI:CH1073-475A24.1"/>
    <property type="match status" value="1"/>
</dbReference>
<feature type="region of interest" description="Disordered" evidence="1">
    <location>
        <begin position="238"/>
        <end position="262"/>
    </location>
</feature>
<reference evidence="3 4" key="1">
    <citation type="submission" date="2025-04" db="UniProtKB">
        <authorList>
            <consortium name="RefSeq"/>
        </authorList>
    </citation>
    <scope>IDENTIFICATION</scope>
    <source>
        <tissue evidence="3 4">Spleen</tissue>
    </source>
</reference>
<accession>A0A6P5JC38</accession>
<dbReference type="Gene3D" id="2.40.10.10">
    <property type="entry name" value="Trypsin-like serine proteases"/>
    <property type="match status" value="1"/>
</dbReference>
<name>A0A6P5JC38_PHACI</name>
<proteinExistence type="predicted"/>
<feature type="compositionally biased region" description="Polar residues" evidence="1">
    <location>
        <begin position="250"/>
        <end position="259"/>
    </location>
</feature>
<dbReference type="InterPro" id="IPR009003">
    <property type="entry name" value="Peptidase_S1_PA"/>
</dbReference>
<evidence type="ECO:0000313" key="2">
    <source>
        <dbReference type="Proteomes" id="UP000515140"/>
    </source>
</evidence>
<dbReference type="PANTHER" id="PTHR14389:SF3">
    <property type="entry name" value="PROTEIN FAM111A-LIKE"/>
    <property type="match status" value="1"/>
</dbReference>
<dbReference type="Pfam" id="PF13365">
    <property type="entry name" value="Trypsin_2"/>
    <property type="match status" value="1"/>
</dbReference>
<protein>
    <submittedName>
        <fullName evidence="3 4">Protein FAM111A-like</fullName>
    </submittedName>
</protein>
<dbReference type="SUPFAM" id="SSF50494">
    <property type="entry name" value="Trypsin-like serine proteases"/>
    <property type="match status" value="1"/>
</dbReference>
<dbReference type="GeneID" id="110200782"/>
<feature type="compositionally biased region" description="Basic residues" evidence="1">
    <location>
        <begin position="238"/>
        <end position="249"/>
    </location>
</feature>
<dbReference type="AlphaFoldDB" id="A0A6P5JC38"/>
<dbReference type="GeneTree" id="ENSGT00390000005182"/>
<evidence type="ECO:0000256" key="1">
    <source>
        <dbReference type="SAM" id="MobiDB-lite"/>
    </source>
</evidence>
<dbReference type="InterPro" id="IPR043504">
    <property type="entry name" value="Peptidase_S1_PA_chymotrypsin"/>
</dbReference>
<evidence type="ECO:0000313" key="3">
    <source>
        <dbReference type="RefSeq" id="XP_020831842.1"/>
    </source>
</evidence>
<sequence>MVKQEHPLTQPPGKECPGKSTLIPSEVAKCSEQFATVHPTDDTEVEFIITMAQWRKSSSSTYKLYGKPSDSVYTALMKNEDVQDELQKRPEQKEMRVSTGGTARAYVNLGMPLKSLPKNSHLHVTFIKTEENQNDEQKYNKSTDQDCFTFCVSGKGRERKKIVKSRYCAKSDDYLCVYGFKGDTIDDALCNDGRFLSWVTENNWTLVKEGVKYPKNTPVEKVADQKFDVIVKEIKKRSSQNRHKEKVKKMTSQQNSNSEEQVDYHGTIQEVAPSVTADNKLLKLEMAEGDRKPVPSGSKPKKSNVYFIEKSILKIYNFFEEEKKWITNFFEKEINITGKSGNELFNLHLEEFSKVTEDAMTSKTFKTLVPLVDSIGYIHLTKNGGFVSGTCFVFWDRYILTCRHVLNKIIGEVEEQKWAQTISENSFVTFTDENPKDSSKKIGIEPWFEVESKTFDYAVLKLKGNEIPKSLFKQKQNTKLPCDGIVFIIGHPEGAVKKIDICTVISLADRVKKCRTVLQNRQKLECNPTNCPHKEKICIHMFSMKGFQDQAMNSQDHLTYDTSFFCGSSGSPILDASGRLVAMHAGGFKYDFQGQKQSVIEFGISINSIHNDMRQNHESWYNSLFPYQQDVEMVNADDLTTKSQIQGRCLWG</sequence>
<dbReference type="RefSeq" id="XP_020831843.1">
    <property type="nucleotide sequence ID" value="XM_020976184.1"/>
</dbReference>
<dbReference type="KEGG" id="pcw:110200782"/>
<dbReference type="GO" id="GO:0000785">
    <property type="term" value="C:chromatin"/>
    <property type="evidence" value="ECO:0007669"/>
    <property type="project" value="TreeGrafter"/>
</dbReference>
<dbReference type="Proteomes" id="UP000515140">
    <property type="component" value="Unplaced"/>
</dbReference>
<feature type="region of interest" description="Disordered" evidence="1">
    <location>
        <begin position="1"/>
        <end position="20"/>
    </location>
</feature>
<organism evidence="2 3">
    <name type="scientific">Phascolarctos cinereus</name>
    <name type="common">Koala</name>
    <dbReference type="NCBI Taxonomy" id="38626"/>
    <lineage>
        <taxon>Eukaryota</taxon>
        <taxon>Metazoa</taxon>
        <taxon>Chordata</taxon>
        <taxon>Craniata</taxon>
        <taxon>Vertebrata</taxon>
        <taxon>Euteleostomi</taxon>
        <taxon>Mammalia</taxon>
        <taxon>Metatheria</taxon>
        <taxon>Diprotodontia</taxon>
        <taxon>Phascolarctidae</taxon>
        <taxon>Phascolarctos</taxon>
    </lineage>
</organism>
<keyword evidence="2" id="KW-1185">Reference proteome</keyword>
<dbReference type="GO" id="GO:0006260">
    <property type="term" value="P:DNA replication"/>
    <property type="evidence" value="ECO:0007669"/>
    <property type="project" value="TreeGrafter"/>
</dbReference>